<keyword evidence="2" id="KW-0472">Membrane</keyword>
<protein>
    <submittedName>
        <fullName evidence="3">FeoB-associated Cys-rich membrane protein</fullName>
    </submittedName>
</protein>
<sequence length="47" mass="4956">MGNFIAGGIIILLVGLAIYKMYKDKKAGKKCSGCSSCPAQSNCESKK</sequence>
<accession>A0A8J8MBU9</accession>
<name>A0A8J8MBU9_9FIRM</name>
<feature type="transmembrane region" description="Helical" evidence="2">
    <location>
        <begin position="6"/>
        <end position="22"/>
    </location>
</feature>
<keyword evidence="4" id="KW-1185">Reference proteome</keyword>
<dbReference type="AlphaFoldDB" id="A0A8J8MBU9"/>
<feature type="region of interest" description="Disordered" evidence="1">
    <location>
        <begin position="28"/>
        <end position="47"/>
    </location>
</feature>
<keyword evidence="2" id="KW-1133">Transmembrane helix</keyword>
<evidence type="ECO:0000313" key="4">
    <source>
        <dbReference type="Proteomes" id="UP000677305"/>
    </source>
</evidence>
<dbReference type="KEGG" id="vgu:HYG85_14680"/>
<keyword evidence="2" id="KW-0812">Transmembrane</keyword>
<evidence type="ECO:0000256" key="2">
    <source>
        <dbReference type="SAM" id="Phobius"/>
    </source>
</evidence>
<feature type="compositionally biased region" description="Polar residues" evidence="1">
    <location>
        <begin position="38"/>
        <end position="47"/>
    </location>
</feature>
<organism evidence="3 4">
    <name type="scientific">Vallitalea guaymasensis</name>
    <dbReference type="NCBI Taxonomy" id="1185412"/>
    <lineage>
        <taxon>Bacteria</taxon>
        <taxon>Bacillati</taxon>
        <taxon>Bacillota</taxon>
        <taxon>Clostridia</taxon>
        <taxon>Lachnospirales</taxon>
        <taxon>Vallitaleaceae</taxon>
        <taxon>Vallitalea</taxon>
    </lineage>
</organism>
<dbReference type="Proteomes" id="UP000677305">
    <property type="component" value="Chromosome"/>
</dbReference>
<dbReference type="RefSeq" id="WP_113673603.1">
    <property type="nucleotide sequence ID" value="NZ_CAJXUH010000003.1"/>
</dbReference>
<dbReference type="Pfam" id="PF12669">
    <property type="entry name" value="FeoB_associated"/>
    <property type="match status" value="1"/>
</dbReference>
<evidence type="ECO:0000256" key="1">
    <source>
        <dbReference type="SAM" id="MobiDB-lite"/>
    </source>
</evidence>
<evidence type="ECO:0000313" key="3">
    <source>
        <dbReference type="EMBL" id="QUH30092.1"/>
    </source>
</evidence>
<dbReference type="EMBL" id="CP058561">
    <property type="protein sequence ID" value="QUH30092.1"/>
    <property type="molecule type" value="Genomic_DNA"/>
</dbReference>
<reference evidence="3 4" key="1">
    <citation type="submission" date="2020-07" db="EMBL/GenBank/DDBJ databases">
        <title>Vallitalea guaymasensis genome.</title>
        <authorList>
            <person name="Postec A."/>
        </authorList>
    </citation>
    <scope>NUCLEOTIDE SEQUENCE [LARGE SCALE GENOMIC DNA]</scope>
    <source>
        <strain evidence="3 4">Ra1766G1</strain>
    </source>
</reference>
<gene>
    <name evidence="3" type="ORF">HYG85_14680</name>
</gene>
<proteinExistence type="predicted"/>